<evidence type="ECO:0000259" key="2">
    <source>
        <dbReference type="Pfam" id="PF13827"/>
    </source>
</evidence>
<feature type="region of interest" description="Disordered" evidence="1">
    <location>
        <begin position="161"/>
        <end position="185"/>
    </location>
</feature>
<accession>H0F136</accession>
<dbReference type="Proteomes" id="UP000003113">
    <property type="component" value="Unassembled WGS sequence"/>
</dbReference>
<proteinExistence type="predicted"/>
<reference evidence="3 4" key="1">
    <citation type="journal article" date="2012" name="J. Bacteriol.">
        <title>Genome sequence of the highly efficient arsenite-oxidizing bacterium Achromobacter arsenitoxydans SY8.</title>
        <authorList>
            <person name="Li X."/>
            <person name="Hu Y."/>
            <person name="Gong J."/>
            <person name="Lin Y."/>
            <person name="Johnstone L."/>
            <person name="Rensing C."/>
            <person name="Wang G."/>
        </authorList>
    </citation>
    <scope>NUCLEOTIDE SEQUENCE [LARGE SCALE GENOMIC DNA]</scope>
    <source>
        <strain evidence="3 4">SY8</strain>
    </source>
</reference>
<dbReference type="PATRIC" id="fig|477184.5.peg.458"/>
<gene>
    <name evidence="3" type="ORF">KYC_02339</name>
</gene>
<dbReference type="InterPro" id="IPR025240">
    <property type="entry name" value="DUF4189"/>
</dbReference>
<evidence type="ECO:0000313" key="3">
    <source>
        <dbReference type="EMBL" id="EHK68074.1"/>
    </source>
</evidence>
<feature type="domain" description="DUF4189" evidence="2">
    <location>
        <begin position="61"/>
        <end position="157"/>
    </location>
</feature>
<organism evidence="3 4">
    <name type="scientific">Achromobacter arsenitoxydans SY8</name>
    <dbReference type="NCBI Taxonomy" id="477184"/>
    <lineage>
        <taxon>Bacteria</taxon>
        <taxon>Pseudomonadati</taxon>
        <taxon>Pseudomonadota</taxon>
        <taxon>Betaproteobacteria</taxon>
        <taxon>Burkholderiales</taxon>
        <taxon>Alcaligenaceae</taxon>
        <taxon>Achromobacter</taxon>
    </lineage>
</organism>
<sequence>MQAKRMTTRDFVPLPRRIPGLPAWLLLLAGAAAYADTPRPIRPDLAPAASESPAQPRDLHGALIVSSNYRYYASILYGSESDARRSALAACRESEPDATCKTYSSFKNRCIAVAGNGPHHFVATGKEGWDLRQTRDVSLRLCKEKTGSSCKLLISACSTQAQKDEDQKSKNLHAGAVPRAAARRQ</sequence>
<keyword evidence="4" id="KW-1185">Reference proteome</keyword>
<evidence type="ECO:0000313" key="4">
    <source>
        <dbReference type="Proteomes" id="UP000003113"/>
    </source>
</evidence>
<protein>
    <recommendedName>
        <fullName evidence="2">DUF4189 domain-containing protein</fullName>
    </recommendedName>
</protein>
<comment type="caution">
    <text evidence="3">The sequence shown here is derived from an EMBL/GenBank/DDBJ whole genome shotgun (WGS) entry which is preliminary data.</text>
</comment>
<dbReference type="OrthoDB" id="8657593at2"/>
<dbReference type="Pfam" id="PF13827">
    <property type="entry name" value="DUF4189"/>
    <property type="match status" value="1"/>
</dbReference>
<evidence type="ECO:0000256" key="1">
    <source>
        <dbReference type="SAM" id="MobiDB-lite"/>
    </source>
</evidence>
<dbReference type="AlphaFoldDB" id="H0F136"/>
<dbReference type="STRING" id="477184.KYC_02339"/>
<name>H0F136_9BURK</name>
<dbReference type="EMBL" id="AGUF01000010">
    <property type="protein sequence ID" value="EHK68074.1"/>
    <property type="molecule type" value="Genomic_DNA"/>
</dbReference>